<dbReference type="RefSeq" id="WP_108604491.1">
    <property type="nucleotide sequence ID" value="NZ_CP026604.1"/>
</dbReference>
<protein>
    <recommendedName>
        <fullName evidence="4">HTH araC/xylS-type domain-containing protein</fullName>
    </recommendedName>
</protein>
<dbReference type="CDD" id="cd01543">
    <property type="entry name" value="PBP1_XylR"/>
    <property type="match status" value="1"/>
</dbReference>
<keyword evidence="3" id="KW-0804">Transcription</keyword>
<dbReference type="OrthoDB" id="8766450at2"/>
<keyword evidence="1" id="KW-0805">Transcription regulation</keyword>
<dbReference type="Pfam" id="PF13377">
    <property type="entry name" value="Peripla_BP_3"/>
    <property type="match status" value="1"/>
</dbReference>
<name>A0A2S0VW81_9ALTE</name>
<dbReference type="Pfam" id="PF12833">
    <property type="entry name" value="HTH_18"/>
    <property type="match status" value="1"/>
</dbReference>
<dbReference type="Gene3D" id="1.10.10.60">
    <property type="entry name" value="Homeodomain-like"/>
    <property type="match status" value="1"/>
</dbReference>
<evidence type="ECO:0000256" key="2">
    <source>
        <dbReference type="ARBA" id="ARBA00023125"/>
    </source>
</evidence>
<gene>
    <name evidence="5" type="ORF">C2869_19360</name>
</gene>
<dbReference type="SUPFAM" id="SSF53822">
    <property type="entry name" value="Periplasmic binding protein-like I"/>
    <property type="match status" value="1"/>
</dbReference>
<evidence type="ECO:0000313" key="6">
    <source>
        <dbReference type="Proteomes" id="UP000244441"/>
    </source>
</evidence>
<dbReference type="GO" id="GO:0003700">
    <property type="term" value="F:DNA-binding transcription factor activity"/>
    <property type="evidence" value="ECO:0007669"/>
    <property type="project" value="InterPro"/>
</dbReference>
<evidence type="ECO:0000313" key="5">
    <source>
        <dbReference type="EMBL" id="AWB68432.1"/>
    </source>
</evidence>
<evidence type="ECO:0000256" key="3">
    <source>
        <dbReference type="ARBA" id="ARBA00023163"/>
    </source>
</evidence>
<proteinExistence type="predicted"/>
<dbReference type="InterPro" id="IPR054031">
    <property type="entry name" value="XylR_PBP1"/>
</dbReference>
<keyword evidence="6" id="KW-1185">Reference proteome</keyword>
<evidence type="ECO:0000259" key="4">
    <source>
        <dbReference type="PROSITE" id="PS01124"/>
    </source>
</evidence>
<dbReference type="InterPro" id="IPR046335">
    <property type="entry name" value="LacI/GalR-like_sensor"/>
</dbReference>
<dbReference type="Gene3D" id="3.40.50.2300">
    <property type="match status" value="2"/>
</dbReference>
<keyword evidence="2" id="KW-0238">DNA-binding</keyword>
<dbReference type="KEGG" id="cate:C2869_19360"/>
<dbReference type="PANTHER" id="PTHR30146:SF24">
    <property type="entry name" value="XYLOSE OPERON REGULATORY PROTEIN"/>
    <property type="match status" value="1"/>
</dbReference>
<dbReference type="PROSITE" id="PS01124">
    <property type="entry name" value="HTH_ARAC_FAMILY_2"/>
    <property type="match status" value="1"/>
</dbReference>
<sequence>MSKNKRVTLLFNANKGYDRKIIQGVAKYIRGGVDWQLFIEEDLVTRLDRLSNWHGDGIIADLDDPQVVEFVQKKGITTVGVGGSYRDEQEYPTNMPYIATNNDLIAKTAVEYYLNLGYKNLAFYGMPKNNHNRWAFEREQSFMHWAKVLSNGKANTYYFRGNAIHSRSWALAQQKLAVWLGSLPNPTAILCATDMRARQVLEACHLAELKVPNDIAVMGVDDDEIIRDITGNTLSTIIQGTENMGYLAAATLDKAMKGETINPLINMVDPKGIVESASTDYLAVTDEVVNKAVAYIKQHACEGIQAIHVLNHLGLSRANVENRFKQHLSSSIHQEITNVQLGQVRKLLQTTEKTLAQISQETGYKTAQYMMMVFKKRYKMTPSEYRKQVTVDAFS</sequence>
<feature type="domain" description="HTH araC/xylS-type" evidence="4">
    <location>
        <begin position="290"/>
        <end position="388"/>
    </location>
</feature>
<evidence type="ECO:0000256" key="1">
    <source>
        <dbReference type="ARBA" id="ARBA00023015"/>
    </source>
</evidence>
<dbReference type="Pfam" id="PF22177">
    <property type="entry name" value="PBP1_XylR"/>
    <property type="match status" value="1"/>
</dbReference>
<dbReference type="EMBL" id="CP026604">
    <property type="protein sequence ID" value="AWB68432.1"/>
    <property type="molecule type" value="Genomic_DNA"/>
</dbReference>
<dbReference type="InterPro" id="IPR018060">
    <property type="entry name" value="HTH_AraC"/>
</dbReference>
<dbReference type="Proteomes" id="UP000244441">
    <property type="component" value="Chromosome"/>
</dbReference>
<dbReference type="GO" id="GO:0000976">
    <property type="term" value="F:transcription cis-regulatory region binding"/>
    <property type="evidence" value="ECO:0007669"/>
    <property type="project" value="TreeGrafter"/>
</dbReference>
<dbReference type="AlphaFoldDB" id="A0A2S0VW81"/>
<accession>A0A2S0VW81</accession>
<dbReference type="InterPro" id="IPR028082">
    <property type="entry name" value="Peripla_BP_I"/>
</dbReference>
<dbReference type="InterPro" id="IPR009057">
    <property type="entry name" value="Homeodomain-like_sf"/>
</dbReference>
<reference evidence="5 6" key="1">
    <citation type="submission" date="2018-01" db="EMBL/GenBank/DDBJ databases">
        <title>Genome sequence of a Cantenovulum-like bacteria.</title>
        <authorList>
            <person name="Tan W.R."/>
            <person name="Lau N.-S."/>
            <person name="Go F."/>
            <person name="Amirul A.-A.A."/>
        </authorList>
    </citation>
    <scope>NUCLEOTIDE SEQUENCE [LARGE SCALE GENOMIC DNA]</scope>
    <source>
        <strain evidence="5 6">CCB-QB4</strain>
    </source>
</reference>
<dbReference type="SUPFAM" id="SSF46689">
    <property type="entry name" value="Homeodomain-like"/>
    <property type="match status" value="1"/>
</dbReference>
<dbReference type="PANTHER" id="PTHR30146">
    <property type="entry name" value="LACI-RELATED TRANSCRIPTIONAL REPRESSOR"/>
    <property type="match status" value="1"/>
</dbReference>
<organism evidence="5 6">
    <name type="scientific">Saccharobesus litoralis</name>
    <dbReference type="NCBI Taxonomy" id="2172099"/>
    <lineage>
        <taxon>Bacteria</taxon>
        <taxon>Pseudomonadati</taxon>
        <taxon>Pseudomonadota</taxon>
        <taxon>Gammaproteobacteria</taxon>
        <taxon>Alteromonadales</taxon>
        <taxon>Alteromonadaceae</taxon>
        <taxon>Saccharobesus</taxon>
    </lineage>
</organism>
<dbReference type="SMART" id="SM00342">
    <property type="entry name" value="HTH_ARAC"/>
    <property type="match status" value="1"/>
</dbReference>